<organism evidence="9 10">
    <name type="scientific">Vitis vinifera</name>
    <name type="common">Grape</name>
    <dbReference type="NCBI Taxonomy" id="29760"/>
    <lineage>
        <taxon>Eukaryota</taxon>
        <taxon>Viridiplantae</taxon>
        <taxon>Streptophyta</taxon>
        <taxon>Embryophyta</taxon>
        <taxon>Tracheophyta</taxon>
        <taxon>Spermatophyta</taxon>
        <taxon>Magnoliopsida</taxon>
        <taxon>eudicotyledons</taxon>
        <taxon>Gunneridae</taxon>
        <taxon>Pentapetalae</taxon>
        <taxon>rosids</taxon>
        <taxon>Vitales</taxon>
        <taxon>Vitaceae</taxon>
        <taxon>Viteae</taxon>
        <taxon>Vitis</taxon>
    </lineage>
</organism>
<evidence type="ECO:0000259" key="7">
    <source>
        <dbReference type="Pfam" id="PF00078"/>
    </source>
</evidence>
<evidence type="ECO:0000256" key="5">
    <source>
        <dbReference type="ARBA" id="ARBA00022801"/>
    </source>
</evidence>
<sequence length="567" mass="65686">MHYDTLVEEHCNQNMQDKLNESLGDLEEGLSEPLMCLLLYKVGGGEKRFYLCSIKRRRKLLKKRPKAQFEASAVELKYTYLEENNQCPVVISSSLTSHQEFLYLKFSRGIIYPISDSPWVSPTQVVPKKSGITVVQNEKGEEIATRLTSGWRVCIDYRKLNAVTRKIIFHSRLLIRCWRESLAILLLFLGRYSGYFQIEIDVEDQEKTTFTCPFGTYAYRRMPFGLCNAPATFQRCMLSIFSDMVERIMEVSWMISPYMEKCHFMVHQGIVLGHIISEKGFYRRFIQDFSKLSRPLCELLLRMLRAVLGQREDGKPYVIYYASKTLNEAQRNYTTTEKELLAVVFALDKFRAYWVENVVADHLSRLAIAHNSHVLPINDDFPEESLMLLEKAPWYAHIANYLVTGEVPSEWKARQEALLCKDSCLLLGRALPFQVLCRSDHKKCVPEEEQQGILSHCHENACGGHFASQKTAMKENIFSRFGVPKAIISDGACHLPVEVEYKAWWAIKRLNMDLIRAGAKRCLDLNEMEELRNDAYINSKVAKQRMKKWHDQLISNKELRNGQRVTL</sequence>
<dbReference type="SUPFAM" id="SSF56672">
    <property type="entry name" value="DNA/RNA polymerases"/>
    <property type="match status" value="1"/>
</dbReference>
<dbReference type="AlphaFoldDB" id="A0A438H564"/>
<keyword evidence="4" id="KW-0255">Endonuclease</keyword>
<gene>
    <name evidence="9" type="primary">pol_1296</name>
    <name evidence="9" type="ORF">CK203_050034</name>
</gene>
<keyword evidence="6" id="KW-0695">RNA-directed DNA polymerase</keyword>
<dbReference type="InterPro" id="IPR000477">
    <property type="entry name" value="RT_dom"/>
</dbReference>
<proteinExistence type="predicted"/>
<dbReference type="Proteomes" id="UP000288805">
    <property type="component" value="Unassembled WGS sequence"/>
</dbReference>
<dbReference type="EMBL" id="QGNW01000280">
    <property type="protein sequence ID" value="RVW79457.1"/>
    <property type="molecule type" value="Genomic_DNA"/>
</dbReference>
<evidence type="ECO:0000259" key="8">
    <source>
        <dbReference type="Pfam" id="PF17917"/>
    </source>
</evidence>
<evidence type="ECO:0000256" key="6">
    <source>
        <dbReference type="ARBA" id="ARBA00022918"/>
    </source>
</evidence>
<dbReference type="GO" id="GO:0003964">
    <property type="term" value="F:RNA-directed DNA polymerase activity"/>
    <property type="evidence" value="ECO:0007669"/>
    <property type="project" value="UniProtKB-KW"/>
</dbReference>
<evidence type="ECO:0000256" key="3">
    <source>
        <dbReference type="ARBA" id="ARBA00022722"/>
    </source>
</evidence>
<evidence type="ECO:0000313" key="10">
    <source>
        <dbReference type="Proteomes" id="UP000288805"/>
    </source>
</evidence>
<dbReference type="InterPro" id="IPR041373">
    <property type="entry name" value="RT_RNaseH"/>
</dbReference>
<evidence type="ECO:0000313" key="9">
    <source>
        <dbReference type="EMBL" id="RVW79457.1"/>
    </source>
</evidence>
<evidence type="ECO:0000256" key="4">
    <source>
        <dbReference type="ARBA" id="ARBA00022759"/>
    </source>
</evidence>
<dbReference type="InterPro" id="IPR043502">
    <property type="entry name" value="DNA/RNA_pol_sf"/>
</dbReference>
<comment type="caution">
    <text evidence="9">The sequence shown here is derived from an EMBL/GenBank/DDBJ whole genome shotgun (WGS) entry which is preliminary data.</text>
</comment>
<accession>A0A438H564</accession>
<evidence type="ECO:0000256" key="2">
    <source>
        <dbReference type="ARBA" id="ARBA00022695"/>
    </source>
</evidence>
<reference evidence="9 10" key="1">
    <citation type="journal article" date="2018" name="PLoS Genet.">
        <title>Population sequencing reveals clonal diversity and ancestral inbreeding in the grapevine cultivar Chardonnay.</title>
        <authorList>
            <person name="Roach M.J."/>
            <person name="Johnson D.L."/>
            <person name="Bohlmann J."/>
            <person name="van Vuuren H.J."/>
            <person name="Jones S.J."/>
            <person name="Pretorius I.S."/>
            <person name="Schmidt S.A."/>
            <person name="Borneman A.R."/>
        </authorList>
    </citation>
    <scope>NUCLEOTIDE SEQUENCE [LARGE SCALE GENOMIC DNA]</scope>
    <source>
        <strain evidence="10">cv. Chardonnay</strain>
        <tissue evidence="9">Leaf</tissue>
    </source>
</reference>
<dbReference type="PANTHER" id="PTHR34072">
    <property type="entry name" value="ENZYMATIC POLYPROTEIN-RELATED"/>
    <property type="match status" value="1"/>
</dbReference>
<dbReference type="Pfam" id="PF00078">
    <property type="entry name" value="RVT_1"/>
    <property type="match status" value="1"/>
</dbReference>
<dbReference type="PANTHER" id="PTHR34072:SF57">
    <property type="entry name" value="RNA-DIRECTED DNA POLYMERASE"/>
    <property type="match status" value="1"/>
</dbReference>
<feature type="domain" description="Reverse transcriptase" evidence="7">
    <location>
        <begin position="141"/>
        <end position="252"/>
    </location>
</feature>
<evidence type="ECO:0000256" key="1">
    <source>
        <dbReference type="ARBA" id="ARBA00022679"/>
    </source>
</evidence>
<dbReference type="Pfam" id="PF17917">
    <property type="entry name" value="RT_RNaseH"/>
    <property type="match status" value="1"/>
</dbReference>
<feature type="domain" description="Reverse transcriptase RNase H-like" evidence="8">
    <location>
        <begin position="304"/>
        <end position="355"/>
    </location>
</feature>
<keyword evidence="2" id="KW-0548">Nucleotidyltransferase</keyword>
<dbReference type="CDD" id="cd01647">
    <property type="entry name" value="RT_LTR"/>
    <property type="match status" value="1"/>
</dbReference>
<keyword evidence="3" id="KW-0540">Nuclease</keyword>
<keyword evidence="5" id="KW-0378">Hydrolase</keyword>
<dbReference type="Gene3D" id="3.10.10.10">
    <property type="entry name" value="HIV Type 1 Reverse Transcriptase, subunit A, domain 1"/>
    <property type="match status" value="1"/>
</dbReference>
<protein>
    <submittedName>
        <fullName evidence="9">Retrovirus-related Pol polyprotein from transposon 17.6</fullName>
    </submittedName>
</protein>
<keyword evidence="1" id="KW-0808">Transferase</keyword>
<dbReference type="GO" id="GO:0004519">
    <property type="term" value="F:endonuclease activity"/>
    <property type="evidence" value="ECO:0007669"/>
    <property type="project" value="UniProtKB-KW"/>
</dbReference>
<name>A0A438H564_VITVI</name>
<dbReference type="GO" id="GO:0016787">
    <property type="term" value="F:hydrolase activity"/>
    <property type="evidence" value="ECO:0007669"/>
    <property type="project" value="UniProtKB-KW"/>
</dbReference>